<dbReference type="Gene3D" id="1.20.1280.50">
    <property type="match status" value="1"/>
</dbReference>
<name>A0A8K0UII5_9AGAR</name>
<feature type="compositionally biased region" description="Basic and acidic residues" evidence="1">
    <location>
        <begin position="521"/>
        <end position="530"/>
    </location>
</feature>
<reference evidence="2" key="1">
    <citation type="journal article" date="2021" name="New Phytol.">
        <title>Evolutionary innovations through gain and loss of genes in the ectomycorrhizal Boletales.</title>
        <authorList>
            <person name="Wu G."/>
            <person name="Miyauchi S."/>
            <person name="Morin E."/>
            <person name="Kuo A."/>
            <person name="Drula E."/>
            <person name="Varga T."/>
            <person name="Kohler A."/>
            <person name="Feng B."/>
            <person name="Cao Y."/>
            <person name="Lipzen A."/>
            <person name="Daum C."/>
            <person name="Hundley H."/>
            <person name="Pangilinan J."/>
            <person name="Johnson J."/>
            <person name="Barry K."/>
            <person name="LaButti K."/>
            <person name="Ng V."/>
            <person name="Ahrendt S."/>
            <person name="Min B."/>
            <person name="Choi I.G."/>
            <person name="Park H."/>
            <person name="Plett J.M."/>
            <person name="Magnuson J."/>
            <person name="Spatafora J.W."/>
            <person name="Nagy L.G."/>
            <person name="Henrissat B."/>
            <person name="Grigoriev I.V."/>
            <person name="Yang Z.L."/>
            <person name="Xu J."/>
            <person name="Martin F.M."/>
        </authorList>
    </citation>
    <scope>NUCLEOTIDE SEQUENCE</scope>
    <source>
        <strain evidence="2">KKN 215</strain>
    </source>
</reference>
<protein>
    <recommendedName>
        <fullName evidence="4">F-box domain-containing protein</fullName>
    </recommendedName>
</protein>
<feature type="region of interest" description="Disordered" evidence="1">
    <location>
        <begin position="462"/>
        <end position="534"/>
    </location>
</feature>
<keyword evidence="3" id="KW-1185">Reference proteome</keyword>
<organism evidence="2 3">
    <name type="scientific">Cristinia sonorae</name>
    <dbReference type="NCBI Taxonomy" id="1940300"/>
    <lineage>
        <taxon>Eukaryota</taxon>
        <taxon>Fungi</taxon>
        <taxon>Dikarya</taxon>
        <taxon>Basidiomycota</taxon>
        <taxon>Agaricomycotina</taxon>
        <taxon>Agaricomycetes</taxon>
        <taxon>Agaricomycetidae</taxon>
        <taxon>Agaricales</taxon>
        <taxon>Pleurotineae</taxon>
        <taxon>Stephanosporaceae</taxon>
        <taxon>Cristinia</taxon>
    </lineage>
</organism>
<evidence type="ECO:0000256" key="1">
    <source>
        <dbReference type="SAM" id="MobiDB-lite"/>
    </source>
</evidence>
<feature type="compositionally biased region" description="Basic and acidic residues" evidence="1">
    <location>
        <begin position="469"/>
        <end position="478"/>
    </location>
</feature>
<evidence type="ECO:0000313" key="3">
    <source>
        <dbReference type="Proteomes" id="UP000813824"/>
    </source>
</evidence>
<proteinExistence type="predicted"/>
<evidence type="ECO:0000313" key="2">
    <source>
        <dbReference type="EMBL" id="KAH8091698.1"/>
    </source>
</evidence>
<accession>A0A8K0UII5</accession>
<dbReference type="EMBL" id="JAEVFJ010000035">
    <property type="protein sequence ID" value="KAH8091698.1"/>
    <property type="molecule type" value="Genomic_DNA"/>
</dbReference>
<sequence length="597" mass="67100">MQECEHRDEDTRRRHVVSLPVHRLPFELLACIFSICIPPQLSQHSSDDERSWLHITHVCRRWWEVARRAPHLWTNIALGRGSVQYVKESLVRSKSAPLHVYIYGAMEPQWTPDILEGVFSELPRVKDLVFTTVPPRLEAALTALPCLSRLRSLKVLPSPYYQEVHGAGGDLPRLLAALITDLKLPALRELRLLACASEWSTAVPFLPRFLTVLGISYDALYYATRNIQKPTFNEVAHSLSGLVLLRHLDLGSIPFLPSFPPISKAISLPHLETFSVSGPASDCIYLLQHFTFPTSVALSLFFRTMLNGTIIPLFLPFLASTVSSILALEGFGHAALESSMFSLQFYVDTEGAENSPGRILLDGEGYGLEVDYLYPHLPLHRITLLIMRDPFLDCLEAWMKLAAVARNVETLVLVDIPREHRRDFHALLRARQEPPHVPGESPRANSQELFFPHLQTLVFRNTDTDSEDETRISNKDGSDGDYECGNSVEDSNEDQPQFDNIIAHSGSSEERSAGHASSVGDNKENRKWPKLDATPTSVPSRSFCDSFVMTSLSETLRVRKDAGYKVERVIFEGCSGVYEPDIELLRGLVEMECNNFA</sequence>
<dbReference type="Proteomes" id="UP000813824">
    <property type="component" value="Unassembled WGS sequence"/>
</dbReference>
<dbReference type="OrthoDB" id="2752753at2759"/>
<comment type="caution">
    <text evidence="2">The sequence shown here is derived from an EMBL/GenBank/DDBJ whole genome shotgun (WGS) entry which is preliminary data.</text>
</comment>
<evidence type="ECO:0008006" key="4">
    <source>
        <dbReference type="Google" id="ProtNLM"/>
    </source>
</evidence>
<gene>
    <name evidence="2" type="ORF">BXZ70DRAFT_1067273</name>
</gene>
<dbReference type="AlphaFoldDB" id="A0A8K0UII5"/>